<dbReference type="EC" id="5.4.99.25" evidence="2"/>
<evidence type="ECO:0000256" key="3">
    <source>
        <dbReference type="ARBA" id="ARBA00022694"/>
    </source>
</evidence>
<dbReference type="Pfam" id="PF21238">
    <property type="entry name" value="Pus10_C"/>
    <property type="match status" value="1"/>
</dbReference>
<proteinExistence type="inferred from homology"/>
<organism evidence="7 8">
    <name type="scientific">Dunaliella salina</name>
    <name type="common">Green alga</name>
    <name type="synonym">Protococcus salinus</name>
    <dbReference type="NCBI Taxonomy" id="3046"/>
    <lineage>
        <taxon>Eukaryota</taxon>
        <taxon>Viridiplantae</taxon>
        <taxon>Chlorophyta</taxon>
        <taxon>core chlorophytes</taxon>
        <taxon>Chlorophyceae</taxon>
        <taxon>CS clade</taxon>
        <taxon>Chlamydomonadales</taxon>
        <taxon>Dunaliellaceae</taxon>
        <taxon>Dunaliella</taxon>
    </lineage>
</organism>
<sequence>MLSKPLAQHLGRPCVDSSRCDITLALTFDNPLSLKELHVLAEDELRMKVRKDDRGSKQQHQQQQQGKGKGKKGTRAGEHQQPQQQQHHHHHHKIEPNSQQIHQREQHQHQQQEECEALKHATIQADEGVQKGVADDNDVSRCRQSEGALGDVAEAPTSAKGAAAATDGGHAGHSTAVSLQEDPVDSAAAPASEAATAAAAAAAEAAASSVERAVQELVVTMNVDKVAAQLRSLPRHVAARLLSWPPEGPTLPCRVSFKLSRASVLLAGRYLKLQRNMPQTKWIDQATGKRIGGVSLAERVEAFVLPVFGAEASKFISGGREDADVRMLGEGRPFVMEIMNPRAGTPTEEQLRGVEKDLAAANNGAQVLGLKPCSKATLLRLKEAEESKEKTYQALCWCDRPLTGEDLARLKGIQNLEVMQDTPIRVLHRRASKVRPKYLSIEAADCLPGKPQYFNLRLRTQAGTYIKEFCHGDFGRSHPSLATILGASRAEILQLDVLAVHMGDWP</sequence>
<dbReference type="InterPro" id="IPR039894">
    <property type="entry name" value="Pus10-like"/>
</dbReference>
<dbReference type="PANTHER" id="PTHR21568:SF0">
    <property type="entry name" value="TRNA PSEUDOURIDINE SYNTHASE PUS10"/>
    <property type="match status" value="1"/>
</dbReference>
<dbReference type="PANTHER" id="PTHR21568">
    <property type="entry name" value="TRNA PSEUDOURIDINE SYNTHASE PUS10"/>
    <property type="match status" value="1"/>
</dbReference>
<feature type="compositionally biased region" description="Basic and acidic residues" evidence="5">
    <location>
        <begin position="102"/>
        <end position="115"/>
    </location>
</feature>
<comment type="caution">
    <text evidence="7">The sequence shown here is derived from an EMBL/GenBank/DDBJ whole genome shotgun (WGS) entry which is preliminary data.</text>
</comment>
<dbReference type="Proteomes" id="UP000815325">
    <property type="component" value="Unassembled WGS sequence"/>
</dbReference>
<dbReference type="EMBL" id="MU069897">
    <property type="protein sequence ID" value="KAF5832098.1"/>
    <property type="molecule type" value="Genomic_DNA"/>
</dbReference>
<evidence type="ECO:0000259" key="6">
    <source>
        <dbReference type="Pfam" id="PF21238"/>
    </source>
</evidence>
<feature type="domain" description="Pus10-like C-terminal" evidence="6">
    <location>
        <begin position="266"/>
        <end position="500"/>
    </location>
</feature>
<reference evidence="7" key="1">
    <citation type="submission" date="2017-08" db="EMBL/GenBank/DDBJ databases">
        <authorList>
            <person name="Polle J.E."/>
            <person name="Barry K."/>
            <person name="Cushman J."/>
            <person name="Schmutz J."/>
            <person name="Tran D."/>
            <person name="Hathwaick L.T."/>
            <person name="Yim W.C."/>
            <person name="Jenkins J."/>
            <person name="Mckie-Krisberg Z.M."/>
            <person name="Prochnik S."/>
            <person name="Lindquist E."/>
            <person name="Dockter R.B."/>
            <person name="Adam C."/>
            <person name="Molina H."/>
            <person name="Bunkerborg J."/>
            <person name="Jin E."/>
            <person name="Buchheim M."/>
            <person name="Magnuson J."/>
        </authorList>
    </citation>
    <scope>NUCLEOTIDE SEQUENCE</scope>
    <source>
        <strain evidence="7">CCAP 19/18</strain>
    </source>
</reference>
<dbReference type="Gene3D" id="3.30.70.2510">
    <property type="match status" value="1"/>
</dbReference>
<feature type="region of interest" description="Disordered" evidence="5">
    <location>
        <begin position="147"/>
        <end position="176"/>
    </location>
</feature>
<accession>A0ABQ7GBW5</accession>
<evidence type="ECO:0000256" key="2">
    <source>
        <dbReference type="ARBA" id="ARBA00012787"/>
    </source>
</evidence>
<keyword evidence="8" id="KW-1185">Reference proteome</keyword>
<dbReference type="InterPro" id="IPR048741">
    <property type="entry name" value="Pus10-like_C"/>
</dbReference>
<feature type="region of interest" description="Disordered" evidence="5">
    <location>
        <begin position="50"/>
        <end position="115"/>
    </location>
</feature>
<gene>
    <name evidence="7" type="ORF">DUNSADRAFT_12147</name>
</gene>
<evidence type="ECO:0000256" key="5">
    <source>
        <dbReference type="SAM" id="MobiDB-lite"/>
    </source>
</evidence>
<name>A0ABQ7GBW5_DUNSA</name>
<evidence type="ECO:0000313" key="7">
    <source>
        <dbReference type="EMBL" id="KAF5832098.1"/>
    </source>
</evidence>
<keyword evidence="4" id="KW-0413">Isomerase</keyword>
<dbReference type="InterPro" id="IPR020103">
    <property type="entry name" value="PsdUridine_synth_cat_dom_sf"/>
</dbReference>
<keyword evidence="3" id="KW-0819">tRNA processing</keyword>
<comment type="similarity">
    <text evidence="1">Belongs to the pseudouridine synthase Pus10 family.</text>
</comment>
<evidence type="ECO:0000256" key="4">
    <source>
        <dbReference type="ARBA" id="ARBA00023235"/>
    </source>
</evidence>
<dbReference type="SUPFAM" id="SSF55120">
    <property type="entry name" value="Pseudouridine synthase"/>
    <property type="match status" value="1"/>
</dbReference>
<evidence type="ECO:0000256" key="1">
    <source>
        <dbReference type="ARBA" id="ARBA00009652"/>
    </source>
</evidence>
<protein>
    <recommendedName>
        <fullName evidence="2">tRNA pseudouridine(55) synthase</fullName>
        <ecNumber evidence="2">5.4.99.25</ecNumber>
    </recommendedName>
</protein>
<evidence type="ECO:0000313" key="8">
    <source>
        <dbReference type="Proteomes" id="UP000815325"/>
    </source>
</evidence>
<dbReference type="Gene3D" id="3.30.70.3190">
    <property type="match status" value="1"/>
</dbReference>
<feature type="compositionally biased region" description="Low complexity" evidence="5">
    <location>
        <begin position="153"/>
        <end position="176"/>
    </location>
</feature>